<protein>
    <submittedName>
        <fullName evidence="1">Uncharacterized protein</fullName>
    </submittedName>
</protein>
<dbReference type="AlphaFoldDB" id="A0A392SUP8"/>
<accession>A0A392SUP8</accession>
<dbReference type="EMBL" id="LXQA010449010">
    <property type="protein sequence ID" value="MCI52553.1"/>
    <property type="molecule type" value="Genomic_DNA"/>
</dbReference>
<keyword evidence="2" id="KW-1185">Reference proteome</keyword>
<organism evidence="1 2">
    <name type="scientific">Trifolium medium</name>
    <dbReference type="NCBI Taxonomy" id="97028"/>
    <lineage>
        <taxon>Eukaryota</taxon>
        <taxon>Viridiplantae</taxon>
        <taxon>Streptophyta</taxon>
        <taxon>Embryophyta</taxon>
        <taxon>Tracheophyta</taxon>
        <taxon>Spermatophyta</taxon>
        <taxon>Magnoliopsida</taxon>
        <taxon>eudicotyledons</taxon>
        <taxon>Gunneridae</taxon>
        <taxon>Pentapetalae</taxon>
        <taxon>rosids</taxon>
        <taxon>fabids</taxon>
        <taxon>Fabales</taxon>
        <taxon>Fabaceae</taxon>
        <taxon>Papilionoideae</taxon>
        <taxon>50 kb inversion clade</taxon>
        <taxon>NPAAA clade</taxon>
        <taxon>Hologalegina</taxon>
        <taxon>IRL clade</taxon>
        <taxon>Trifolieae</taxon>
        <taxon>Trifolium</taxon>
    </lineage>
</organism>
<name>A0A392SUP8_9FABA</name>
<feature type="non-terminal residue" evidence="1">
    <location>
        <position position="1"/>
    </location>
</feature>
<comment type="caution">
    <text evidence="1">The sequence shown here is derived from an EMBL/GenBank/DDBJ whole genome shotgun (WGS) entry which is preliminary data.</text>
</comment>
<dbReference type="Proteomes" id="UP000265520">
    <property type="component" value="Unassembled WGS sequence"/>
</dbReference>
<evidence type="ECO:0000313" key="1">
    <source>
        <dbReference type="EMBL" id="MCI52553.1"/>
    </source>
</evidence>
<sequence>WLLEEMPLFRFLRRGLVPPLEPRRSFLLRAVARFVEMALLSLRG</sequence>
<proteinExistence type="predicted"/>
<evidence type="ECO:0000313" key="2">
    <source>
        <dbReference type="Proteomes" id="UP000265520"/>
    </source>
</evidence>
<reference evidence="1 2" key="1">
    <citation type="journal article" date="2018" name="Front. Plant Sci.">
        <title>Red Clover (Trifolium pratense) and Zigzag Clover (T. medium) - A Picture of Genomic Similarities and Differences.</title>
        <authorList>
            <person name="Dluhosova J."/>
            <person name="Istvanek J."/>
            <person name="Nedelnik J."/>
            <person name="Repkova J."/>
        </authorList>
    </citation>
    <scope>NUCLEOTIDE SEQUENCE [LARGE SCALE GENOMIC DNA]</scope>
    <source>
        <strain evidence="2">cv. 10/8</strain>
        <tissue evidence="1">Leaf</tissue>
    </source>
</reference>